<sequence length="79" mass="8879">MASATKEHLTICRAKVEEKAEKAAARTEEKKVMAEKPKKPRPRGSFMQREPSTPTTRGGPSILMPTTLELENPTSSRRW</sequence>
<reference evidence="3 4" key="1">
    <citation type="submission" date="2023-12" db="EMBL/GenBank/DDBJ databases">
        <title>A high-quality genome assembly for Dillenia turbinata (Dilleniales).</title>
        <authorList>
            <person name="Chanderbali A."/>
        </authorList>
    </citation>
    <scope>NUCLEOTIDE SEQUENCE [LARGE SCALE GENOMIC DNA]</scope>
    <source>
        <strain evidence="3">LSX21</strain>
        <tissue evidence="3">Leaf</tissue>
    </source>
</reference>
<protein>
    <submittedName>
        <fullName evidence="3">Late embryogenesis abundant protein, LEA_1 subgroup</fullName>
    </submittedName>
</protein>
<evidence type="ECO:0000313" key="4">
    <source>
        <dbReference type="Proteomes" id="UP001370490"/>
    </source>
</evidence>
<comment type="caution">
    <text evidence="3">The sequence shown here is derived from an EMBL/GenBank/DDBJ whole genome shotgun (WGS) entry which is preliminary data.</text>
</comment>
<proteinExistence type="inferred from homology"/>
<evidence type="ECO:0000256" key="2">
    <source>
        <dbReference type="SAM" id="MobiDB-lite"/>
    </source>
</evidence>
<gene>
    <name evidence="3" type="ORF">RJ641_000915</name>
</gene>
<dbReference type="Proteomes" id="UP001370490">
    <property type="component" value="Unassembled WGS sequence"/>
</dbReference>
<dbReference type="AlphaFoldDB" id="A0AAN8WJR2"/>
<name>A0AAN8WJR2_9MAGN</name>
<dbReference type="InterPro" id="IPR005513">
    <property type="entry name" value="LEA_1"/>
</dbReference>
<evidence type="ECO:0000256" key="1">
    <source>
        <dbReference type="ARBA" id="ARBA00010975"/>
    </source>
</evidence>
<dbReference type="EMBL" id="JBAMMX010000001">
    <property type="protein sequence ID" value="KAK6947442.1"/>
    <property type="molecule type" value="Genomic_DNA"/>
</dbReference>
<organism evidence="3 4">
    <name type="scientific">Dillenia turbinata</name>
    <dbReference type="NCBI Taxonomy" id="194707"/>
    <lineage>
        <taxon>Eukaryota</taxon>
        <taxon>Viridiplantae</taxon>
        <taxon>Streptophyta</taxon>
        <taxon>Embryophyta</taxon>
        <taxon>Tracheophyta</taxon>
        <taxon>Spermatophyta</taxon>
        <taxon>Magnoliopsida</taxon>
        <taxon>eudicotyledons</taxon>
        <taxon>Gunneridae</taxon>
        <taxon>Pentapetalae</taxon>
        <taxon>Dilleniales</taxon>
        <taxon>Dilleniaceae</taxon>
        <taxon>Dillenia</taxon>
    </lineage>
</organism>
<keyword evidence="4" id="KW-1185">Reference proteome</keyword>
<dbReference type="Pfam" id="PF03760">
    <property type="entry name" value="LEA_1"/>
    <property type="match status" value="1"/>
</dbReference>
<feature type="compositionally biased region" description="Basic and acidic residues" evidence="2">
    <location>
        <begin position="19"/>
        <end position="37"/>
    </location>
</feature>
<accession>A0AAN8WJR2</accession>
<evidence type="ECO:0000313" key="3">
    <source>
        <dbReference type="EMBL" id="KAK6947442.1"/>
    </source>
</evidence>
<feature type="region of interest" description="Disordered" evidence="2">
    <location>
        <begin position="19"/>
        <end position="79"/>
    </location>
</feature>
<comment type="similarity">
    <text evidence="1">Belongs to the LEA type 1 family.</text>
</comment>
<dbReference type="GO" id="GO:0009793">
    <property type="term" value="P:embryo development ending in seed dormancy"/>
    <property type="evidence" value="ECO:0007669"/>
    <property type="project" value="InterPro"/>
</dbReference>